<evidence type="ECO:0000256" key="1">
    <source>
        <dbReference type="SAM" id="MobiDB-lite"/>
    </source>
</evidence>
<protein>
    <submittedName>
        <fullName evidence="2">Uncharacterized protein</fullName>
    </submittedName>
</protein>
<keyword evidence="3" id="KW-1185">Reference proteome</keyword>
<gene>
    <name evidence="2" type="ORF">HGRIS_011308</name>
</gene>
<feature type="region of interest" description="Disordered" evidence="1">
    <location>
        <begin position="75"/>
        <end position="162"/>
    </location>
</feature>
<feature type="compositionally biased region" description="Low complexity" evidence="1">
    <location>
        <begin position="138"/>
        <end position="155"/>
    </location>
</feature>
<dbReference type="EMBL" id="JASNQZ010000002">
    <property type="protein sequence ID" value="KAL0959599.1"/>
    <property type="molecule type" value="Genomic_DNA"/>
</dbReference>
<feature type="compositionally biased region" description="Basic and acidic residues" evidence="1">
    <location>
        <begin position="343"/>
        <end position="362"/>
    </location>
</feature>
<evidence type="ECO:0000313" key="3">
    <source>
        <dbReference type="Proteomes" id="UP001556367"/>
    </source>
</evidence>
<accession>A0ABR3JUN6</accession>
<feature type="region of interest" description="Disordered" evidence="1">
    <location>
        <begin position="343"/>
        <end position="363"/>
    </location>
</feature>
<reference evidence="3" key="1">
    <citation type="submission" date="2024-06" db="EMBL/GenBank/DDBJ databases">
        <title>Multi-omics analyses provide insights into the biosynthesis of the anticancer antibiotic pleurotin in Hohenbuehelia grisea.</title>
        <authorList>
            <person name="Weaver J.A."/>
            <person name="Alberti F."/>
        </authorList>
    </citation>
    <scope>NUCLEOTIDE SEQUENCE [LARGE SCALE GENOMIC DNA]</scope>
    <source>
        <strain evidence="3">T-177</strain>
    </source>
</reference>
<dbReference type="Proteomes" id="UP001556367">
    <property type="component" value="Unassembled WGS sequence"/>
</dbReference>
<feature type="compositionally biased region" description="Polar residues" evidence="1">
    <location>
        <begin position="109"/>
        <end position="121"/>
    </location>
</feature>
<proteinExistence type="predicted"/>
<sequence length="488" mass="53850">MSHYTLLSERRFPLPSAERACFPAPTHDISPSWHIPDNRNTTYLPHAAHNIAYHNTWDLQSTVQVSGSSEWIAPVASQRSRPSVQDYAQSLPLGPGYPEPPRRPILSHPPQSSASGMQLQRSPRPRPFDLYNSNESFRSNSTSTDDTRSRTGNTSVADDVGDLTRLSDTSIKAESEEPEDCFVMEFSEGAIGKAALPNVSHDDIADALVRSQAQAPPTQVPLRASQASDEMKQMMHVFHLDPFTMHKGARRGTHRRPMMETGPLQAPPRFFEFQLDIVDPLDMDAHGLRAFSPSFDIGEPQSQSKAEADRQASIPPLTPPPSWDNPFVDQASSNLMQNDFQLRQDPHSPEANAHDGRLDDGSYRTSISSAVAHEESFSQPRAFQFFNVTSQRRSNCSGADAGLSTSPPSWLHHAGDPFNLNPAGDSYTGPPFRDVSEILARGCACGFICALLALSFLHQIASVPDRRVVIAPQVPRKCCSRPTSDYRC</sequence>
<feature type="compositionally biased region" description="Polar residues" evidence="1">
    <location>
        <begin position="77"/>
        <end position="88"/>
    </location>
</feature>
<name>A0ABR3JUN6_9AGAR</name>
<evidence type="ECO:0000313" key="2">
    <source>
        <dbReference type="EMBL" id="KAL0959599.1"/>
    </source>
</evidence>
<feature type="region of interest" description="Disordered" evidence="1">
    <location>
        <begin position="292"/>
        <end position="330"/>
    </location>
</feature>
<organism evidence="2 3">
    <name type="scientific">Hohenbuehelia grisea</name>
    <dbReference type="NCBI Taxonomy" id="104357"/>
    <lineage>
        <taxon>Eukaryota</taxon>
        <taxon>Fungi</taxon>
        <taxon>Dikarya</taxon>
        <taxon>Basidiomycota</taxon>
        <taxon>Agaricomycotina</taxon>
        <taxon>Agaricomycetes</taxon>
        <taxon>Agaricomycetidae</taxon>
        <taxon>Agaricales</taxon>
        <taxon>Pleurotineae</taxon>
        <taxon>Pleurotaceae</taxon>
        <taxon>Hohenbuehelia</taxon>
    </lineage>
</organism>
<comment type="caution">
    <text evidence="2">The sequence shown here is derived from an EMBL/GenBank/DDBJ whole genome shotgun (WGS) entry which is preliminary data.</text>
</comment>